<organism evidence="1 2">
    <name type="scientific">Symbiodinium microadriaticum</name>
    <name type="common">Dinoflagellate</name>
    <name type="synonym">Zooxanthella microadriatica</name>
    <dbReference type="NCBI Taxonomy" id="2951"/>
    <lineage>
        <taxon>Eukaryota</taxon>
        <taxon>Sar</taxon>
        <taxon>Alveolata</taxon>
        <taxon>Dinophyceae</taxon>
        <taxon>Suessiales</taxon>
        <taxon>Symbiodiniaceae</taxon>
        <taxon>Symbiodinium</taxon>
    </lineage>
</organism>
<gene>
    <name evidence="1" type="ORF">AK812_SmicGene29045</name>
</gene>
<dbReference type="Proteomes" id="UP000186817">
    <property type="component" value="Unassembled WGS sequence"/>
</dbReference>
<sequence>MLQESSQAGQVVVRRIDDLEFQVVIVRVHSDAADVLYLDDGKVEPGVPADEIDWQSSDGRRLSTDHPFFQAALEKVEEMEAMTAATTSGMRWEQGRFQEEDGAVVLASCVSVLTPQAVKDWDSDAAAQACGAGLRGVRSLRKKMEAEVPAVATA</sequence>
<reference evidence="1 2" key="1">
    <citation type="submission" date="2016-02" db="EMBL/GenBank/DDBJ databases">
        <title>Genome analysis of coral dinoflagellate symbionts highlights evolutionary adaptations to a symbiotic lifestyle.</title>
        <authorList>
            <person name="Aranda M."/>
            <person name="Li Y."/>
            <person name="Liew Y.J."/>
            <person name="Baumgarten S."/>
            <person name="Simakov O."/>
            <person name="Wilson M."/>
            <person name="Piel J."/>
            <person name="Ashoor H."/>
            <person name="Bougouffa S."/>
            <person name="Bajic V.B."/>
            <person name="Ryu T."/>
            <person name="Ravasi T."/>
            <person name="Bayer T."/>
            <person name="Micklem G."/>
            <person name="Kim H."/>
            <person name="Bhak J."/>
            <person name="Lajeunesse T.C."/>
            <person name="Voolstra C.R."/>
        </authorList>
    </citation>
    <scope>NUCLEOTIDE SEQUENCE [LARGE SCALE GENOMIC DNA]</scope>
    <source>
        <strain evidence="1 2">CCMP2467</strain>
    </source>
</reference>
<evidence type="ECO:0000313" key="2">
    <source>
        <dbReference type="Proteomes" id="UP000186817"/>
    </source>
</evidence>
<keyword evidence="2" id="KW-1185">Reference proteome</keyword>
<protein>
    <submittedName>
        <fullName evidence="1">Uncharacterized protein</fullName>
    </submittedName>
</protein>
<dbReference type="AlphaFoldDB" id="A0A1Q9D2V0"/>
<proteinExistence type="predicted"/>
<evidence type="ECO:0000313" key="1">
    <source>
        <dbReference type="EMBL" id="OLP89497.1"/>
    </source>
</evidence>
<accession>A0A1Q9D2V0</accession>
<comment type="caution">
    <text evidence="1">The sequence shown here is derived from an EMBL/GenBank/DDBJ whole genome shotgun (WGS) entry which is preliminary data.</text>
</comment>
<name>A0A1Q9D2V0_SYMMI</name>
<dbReference type="OrthoDB" id="410818at2759"/>
<dbReference type="EMBL" id="LSRX01000757">
    <property type="protein sequence ID" value="OLP89497.1"/>
    <property type="molecule type" value="Genomic_DNA"/>
</dbReference>